<protein>
    <submittedName>
        <fullName evidence="1">Retrotransposon protein</fullName>
    </submittedName>
</protein>
<dbReference type="OrthoDB" id="1744525at2759"/>
<keyword evidence="2" id="KW-1185">Reference proteome</keyword>
<evidence type="ECO:0000313" key="2">
    <source>
        <dbReference type="Proteomes" id="UP000325081"/>
    </source>
</evidence>
<evidence type="ECO:0000313" key="1">
    <source>
        <dbReference type="EMBL" id="GER49495.1"/>
    </source>
</evidence>
<comment type="caution">
    <text evidence="1">The sequence shown here is derived from an EMBL/GenBank/DDBJ whole genome shotgun (WGS) entry which is preliminary data.</text>
</comment>
<dbReference type="AlphaFoldDB" id="A0A5A7QVV6"/>
<proteinExistence type="predicted"/>
<reference evidence="2" key="1">
    <citation type="journal article" date="2019" name="Curr. Biol.">
        <title>Genome Sequence of Striga asiatica Provides Insight into the Evolution of Plant Parasitism.</title>
        <authorList>
            <person name="Yoshida S."/>
            <person name="Kim S."/>
            <person name="Wafula E.K."/>
            <person name="Tanskanen J."/>
            <person name="Kim Y.M."/>
            <person name="Honaas L."/>
            <person name="Yang Z."/>
            <person name="Spallek T."/>
            <person name="Conn C.E."/>
            <person name="Ichihashi Y."/>
            <person name="Cheong K."/>
            <person name="Cui S."/>
            <person name="Der J.P."/>
            <person name="Gundlach H."/>
            <person name="Jiao Y."/>
            <person name="Hori C."/>
            <person name="Ishida J.K."/>
            <person name="Kasahara H."/>
            <person name="Kiba T."/>
            <person name="Kim M.S."/>
            <person name="Koo N."/>
            <person name="Laohavisit A."/>
            <person name="Lee Y.H."/>
            <person name="Lumba S."/>
            <person name="McCourt P."/>
            <person name="Mortimer J.C."/>
            <person name="Mutuku J.M."/>
            <person name="Nomura T."/>
            <person name="Sasaki-Sekimoto Y."/>
            <person name="Seto Y."/>
            <person name="Wang Y."/>
            <person name="Wakatake T."/>
            <person name="Sakakibara H."/>
            <person name="Demura T."/>
            <person name="Yamaguchi S."/>
            <person name="Yoneyama K."/>
            <person name="Manabe R.I."/>
            <person name="Nelson D.C."/>
            <person name="Schulman A.H."/>
            <person name="Timko M.P."/>
            <person name="dePamphilis C.W."/>
            <person name="Choi D."/>
            <person name="Shirasu K."/>
        </authorList>
    </citation>
    <scope>NUCLEOTIDE SEQUENCE [LARGE SCALE GENOMIC DNA]</scope>
    <source>
        <strain evidence="2">cv. UVA1</strain>
    </source>
</reference>
<dbReference type="EMBL" id="BKCP01008626">
    <property type="protein sequence ID" value="GER49495.1"/>
    <property type="molecule type" value="Genomic_DNA"/>
</dbReference>
<dbReference type="Proteomes" id="UP000325081">
    <property type="component" value="Unassembled WGS sequence"/>
</dbReference>
<name>A0A5A7QVV6_STRAF</name>
<accession>A0A5A7QVV6</accession>
<gene>
    <name evidence="1" type="ORF">STAS_26744</name>
</gene>
<organism evidence="1 2">
    <name type="scientific">Striga asiatica</name>
    <name type="common">Asiatic witchweed</name>
    <name type="synonym">Buchnera asiatica</name>
    <dbReference type="NCBI Taxonomy" id="4170"/>
    <lineage>
        <taxon>Eukaryota</taxon>
        <taxon>Viridiplantae</taxon>
        <taxon>Streptophyta</taxon>
        <taxon>Embryophyta</taxon>
        <taxon>Tracheophyta</taxon>
        <taxon>Spermatophyta</taxon>
        <taxon>Magnoliopsida</taxon>
        <taxon>eudicotyledons</taxon>
        <taxon>Gunneridae</taxon>
        <taxon>Pentapetalae</taxon>
        <taxon>asterids</taxon>
        <taxon>lamiids</taxon>
        <taxon>Lamiales</taxon>
        <taxon>Orobanchaceae</taxon>
        <taxon>Buchnereae</taxon>
        <taxon>Striga</taxon>
    </lineage>
</organism>
<sequence length="391" mass="43358">MGSSVKDHVCRDKGLGIGVTHLSQTKKSLGGGVGESLVGSSKKVVHVQVTSPKEAMVVQQAKIDSPSDLIDIEVTTANVECLTQKKQRGFTRITRASVNKPGDKMVIDKARVNVGVVIRESEGFKNPKRKIDASIDLEDPVLIATLHNCNGTFLLITRLSGETYGLLEETSMTFCLTSPNALVTHVSLSSSDHSLIILDQNPVRTKGKRRFTFDSRWVKEVGFNQVVETAWNSPVEGLGFFGLQKRIGNVRVALLKWKGEHKINSAKVIEECKEKLSLLATQGGFRDWEAWASVKHRRLINRLDNLVRADGRTCDRIENTIDEIEQHFHNLFTTSNPDVENYDMQGIPHSITEAMNLQLTKHVEEEEIKDAVMGMDPNKAPGVDGMSPAFF</sequence>